<evidence type="ECO:0000256" key="4">
    <source>
        <dbReference type="ARBA" id="ARBA00022475"/>
    </source>
</evidence>
<keyword evidence="8 11" id="KW-0472">Membrane</keyword>
<keyword evidence="4" id="KW-1003">Cell membrane</keyword>
<organism evidence="12 13">
    <name type="scientific">Maritimibacter harenae</name>
    <dbReference type="NCBI Taxonomy" id="2606218"/>
    <lineage>
        <taxon>Bacteria</taxon>
        <taxon>Pseudomonadati</taxon>
        <taxon>Pseudomonadota</taxon>
        <taxon>Alphaproteobacteria</taxon>
        <taxon>Rhodobacterales</taxon>
        <taxon>Roseobacteraceae</taxon>
        <taxon>Maritimibacter</taxon>
    </lineage>
</organism>
<keyword evidence="3" id="KW-0813">Transport</keyword>
<feature type="transmembrane region" description="Helical" evidence="11">
    <location>
        <begin position="171"/>
        <end position="192"/>
    </location>
</feature>
<evidence type="ECO:0000256" key="3">
    <source>
        <dbReference type="ARBA" id="ARBA00022448"/>
    </source>
</evidence>
<dbReference type="Pfam" id="PF02653">
    <property type="entry name" value="BPD_transp_2"/>
    <property type="match status" value="1"/>
</dbReference>
<dbReference type="PANTHER" id="PTHR32196:SF71">
    <property type="entry name" value="AUTOINDUCER 2 IMPORT SYSTEM PERMEASE PROTEIN LSRD"/>
    <property type="match status" value="1"/>
</dbReference>
<name>A0A845M2T1_9RHOB</name>
<comment type="caution">
    <text evidence="12">The sequence shown here is derived from an EMBL/GenBank/DDBJ whole genome shotgun (WGS) entry which is preliminary data.</text>
</comment>
<evidence type="ECO:0000256" key="6">
    <source>
        <dbReference type="ARBA" id="ARBA00022692"/>
    </source>
</evidence>
<dbReference type="RefSeq" id="WP_161352473.1">
    <property type="nucleotide sequence ID" value="NZ_WTUX01000019.1"/>
</dbReference>
<reference evidence="12 13" key="1">
    <citation type="submission" date="2019-12" db="EMBL/GenBank/DDBJ databases">
        <title>Maritimibacter sp. nov. sp. isolated from sea sand.</title>
        <authorList>
            <person name="Kim J."/>
            <person name="Jeong S.E."/>
            <person name="Jung H.S."/>
            <person name="Jeon C.O."/>
        </authorList>
    </citation>
    <scope>NUCLEOTIDE SEQUENCE [LARGE SCALE GENOMIC DNA]</scope>
    <source>
        <strain evidence="12 13">DP07</strain>
    </source>
</reference>
<accession>A0A845M2T1</accession>
<evidence type="ECO:0000256" key="8">
    <source>
        <dbReference type="ARBA" id="ARBA00023136"/>
    </source>
</evidence>
<protein>
    <recommendedName>
        <fullName evidence="10">Autoinducer 2 import system permease protein LsrD</fullName>
    </recommendedName>
</protein>
<evidence type="ECO:0000256" key="5">
    <source>
        <dbReference type="ARBA" id="ARBA00022519"/>
    </source>
</evidence>
<feature type="transmembrane region" description="Helical" evidence="11">
    <location>
        <begin position="223"/>
        <end position="242"/>
    </location>
</feature>
<evidence type="ECO:0000256" key="9">
    <source>
        <dbReference type="ARBA" id="ARBA00025439"/>
    </source>
</evidence>
<gene>
    <name evidence="12" type="ORF">GQE99_15105</name>
</gene>
<keyword evidence="6 11" id="KW-0812">Transmembrane</keyword>
<feature type="transmembrane region" description="Helical" evidence="11">
    <location>
        <begin position="263"/>
        <end position="290"/>
    </location>
</feature>
<keyword evidence="7 11" id="KW-1133">Transmembrane helix</keyword>
<feature type="transmembrane region" description="Helical" evidence="11">
    <location>
        <begin position="133"/>
        <end position="159"/>
    </location>
</feature>
<dbReference type="InterPro" id="IPR001851">
    <property type="entry name" value="ABC_transp_permease"/>
</dbReference>
<proteinExistence type="predicted"/>
<dbReference type="GO" id="GO:0005886">
    <property type="term" value="C:plasma membrane"/>
    <property type="evidence" value="ECO:0007669"/>
    <property type="project" value="UniProtKB-SubCell"/>
</dbReference>
<evidence type="ECO:0000256" key="7">
    <source>
        <dbReference type="ARBA" id="ARBA00022989"/>
    </source>
</evidence>
<sequence>MSDTSQRPSFGGLTARFRLDARLYRQRGAALSALTFTIIFVVLAVSLPENFLTGRNFSNLLGQLPPLVIASLGQTFVLLGAGFDLSVGSVISLTSAILALDLHWSMTIPLALLAAVIVGLVNGWGVVKTGVHPIIMTLATSSIVQGLALTLLPVPGGVAPPPLVAMVQGDILGIPFGFFWVLAVGGIAIHLMHATRFGAHLYAVGANSDSARLSGLPDARIRIGTYVISATCAAIAGLYLTARLASSDPNVGSALGLDSVLGAALGGTLLSGGIGGPIGTFFGVGIIGLLNNGMNLAGISPFYQHVVKGTMLIISVSLFRRKELGL</sequence>
<evidence type="ECO:0000256" key="1">
    <source>
        <dbReference type="ARBA" id="ARBA00004651"/>
    </source>
</evidence>
<evidence type="ECO:0000256" key="10">
    <source>
        <dbReference type="ARBA" id="ARBA00039381"/>
    </source>
</evidence>
<evidence type="ECO:0000313" key="12">
    <source>
        <dbReference type="EMBL" id="MZR14345.1"/>
    </source>
</evidence>
<comment type="subunit">
    <text evidence="2">The complex is composed of two ATP-binding proteins (LsrA), two transmembrane proteins (LsrC and LsrD) and a solute-binding protein (LsrB).</text>
</comment>
<dbReference type="CDD" id="cd06579">
    <property type="entry name" value="TM_PBP1_transp_AraH_like"/>
    <property type="match status" value="1"/>
</dbReference>
<dbReference type="PANTHER" id="PTHR32196">
    <property type="entry name" value="ABC TRANSPORTER PERMEASE PROTEIN YPHD-RELATED-RELATED"/>
    <property type="match status" value="1"/>
</dbReference>
<evidence type="ECO:0000256" key="11">
    <source>
        <dbReference type="SAM" id="Phobius"/>
    </source>
</evidence>
<evidence type="ECO:0000313" key="13">
    <source>
        <dbReference type="Proteomes" id="UP000467322"/>
    </source>
</evidence>
<evidence type="ECO:0000256" key="2">
    <source>
        <dbReference type="ARBA" id="ARBA00011262"/>
    </source>
</evidence>
<comment type="subcellular location">
    <subcellularLocation>
        <location evidence="1">Cell membrane</location>
        <topology evidence="1">Multi-pass membrane protein</topology>
    </subcellularLocation>
</comment>
<feature type="transmembrane region" description="Helical" evidence="11">
    <location>
        <begin position="28"/>
        <end position="47"/>
    </location>
</feature>
<feature type="transmembrane region" description="Helical" evidence="11">
    <location>
        <begin position="107"/>
        <end position="127"/>
    </location>
</feature>
<dbReference type="EMBL" id="WTUX01000019">
    <property type="protein sequence ID" value="MZR14345.1"/>
    <property type="molecule type" value="Genomic_DNA"/>
</dbReference>
<keyword evidence="5" id="KW-0997">Cell inner membrane</keyword>
<dbReference type="AlphaFoldDB" id="A0A845M2T1"/>
<keyword evidence="13" id="KW-1185">Reference proteome</keyword>
<comment type="function">
    <text evidence="9">Part of the ABC transporter complex LsrABCD involved in autoinducer 2 (AI-2) import. Probably responsible for the translocation of the substrate across the membrane.</text>
</comment>
<dbReference type="GO" id="GO:0022857">
    <property type="term" value="F:transmembrane transporter activity"/>
    <property type="evidence" value="ECO:0007669"/>
    <property type="project" value="InterPro"/>
</dbReference>
<dbReference type="Proteomes" id="UP000467322">
    <property type="component" value="Unassembled WGS sequence"/>
</dbReference>